<evidence type="ECO:0000256" key="5">
    <source>
        <dbReference type="ARBA" id="ARBA00023049"/>
    </source>
</evidence>
<gene>
    <name evidence="8" type="primary">radC</name>
    <name evidence="8" type="ORF">JKP34_15390</name>
</gene>
<dbReference type="RefSeq" id="WP_201923420.1">
    <property type="nucleotide sequence ID" value="NZ_JAERQG010000004.1"/>
</dbReference>
<name>A0A937AD67_9BACT</name>
<dbReference type="InterPro" id="IPR025657">
    <property type="entry name" value="RadC_JAB"/>
</dbReference>
<dbReference type="SUPFAM" id="SSF47781">
    <property type="entry name" value="RuvA domain 2-like"/>
    <property type="match status" value="1"/>
</dbReference>
<reference evidence="8" key="1">
    <citation type="submission" date="2021-01" db="EMBL/GenBank/DDBJ databases">
        <title>Marivirga sp. nov., isolated from intertidal surface sediments.</title>
        <authorList>
            <person name="Zhang M."/>
        </authorList>
    </citation>
    <scope>NUCLEOTIDE SEQUENCE</scope>
    <source>
        <strain evidence="8">SM1354</strain>
    </source>
</reference>
<dbReference type="AlphaFoldDB" id="A0A937AD67"/>
<organism evidence="8 9">
    <name type="scientific">Marivirga atlantica</name>
    <dbReference type="NCBI Taxonomy" id="1548457"/>
    <lineage>
        <taxon>Bacteria</taxon>
        <taxon>Pseudomonadati</taxon>
        <taxon>Bacteroidota</taxon>
        <taxon>Cytophagia</taxon>
        <taxon>Cytophagales</taxon>
        <taxon>Marivirgaceae</taxon>
        <taxon>Marivirga</taxon>
    </lineage>
</organism>
<evidence type="ECO:0000313" key="8">
    <source>
        <dbReference type="EMBL" id="MBL0766650.1"/>
    </source>
</evidence>
<dbReference type="PANTHER" id="PTHR30471:SF3">
    <property type="entry name" value="UPF0758 PROTEIN YEES-RELATED"/>
    <property type="match status" value="1"/>
</dbReference>
<dbReference type="PROSITE" id="PS01302">
    <property type="entry name" value="UPF0758"/>
    <property type="match status" value="1"/>
</dbReference>
<dbReference type="GO" id="GO:0046872">
    <property type="term" value="F:metal ion binding"/>
    <property type="evidence" value="ECO:0007669"/>
    <property type="project" value="UniProtKB-KW"/>
</dbReference>
<dbReference type="InterPro" id="IPR010994">
    <property type="entry name" value="RuvA_2-like"/>
</dbReference>
<evidence type="ECO:0000256" key="4">
    <source>
        <dbReference type="ARBA" id="ARBA00022833"/>
    </source>
</evidence>
<comment type="similarity">
    <text evidence="6">Belongs to the UPF0758 family.</text>
</comment>
<accession>A0A937AD67</accession>
<dbReference type="NCBIfam" id="NF000642">
    <property type="entry name" value="PRK00024.1"/>
    <property type="match status" value="1"/>
</dbReference>
<dbReference type="InterPro" id="IPR001405">
    <property type="entry name" value="UPF0758"/>
</dbReference>
<sequence length="234" mass="25589">MEETYPDKLQNIKQWAEADRPREKLMTKGRSVLSEAELIAILIGSGTKSLSAIDVAKNILAAVDNDLNALAKYTVKDLIKFKGIGEAKAISIVAALELGRRRKESEVVTKPKITSSQAAYEVLTPYLLDLPHEEFWIILLNRANQVIALKKISSGGISGTVADVKMIFKEALDELASSIILAHNHPSGNNQPSQADINLTAKMKEAGAILDIAVLDHIIFADNKFFSFADEAMM</sequence>
<dbReference type="PANTHER" id="PTHR30471">
    <property type="entry name" value="DNA REPAIR PROTEIN RADC"/>
    <property type="match status" value="1"/>
</dbReference>
<keyword evidence="3" id="KW-0378">Hydrolase</keyword>
<dbReference type="CDD" id="cd08071">
    <property type="entry name" value="MPN_DUF2466"/>
    <property type="match status" value="1"/>
</dbReference>
<evidence type="ECO:0000256" key="2">
    <source>
        <dbReference type="ARBA" id="ARBA00022723"/>
    </source>
</evidence>
<comment type="caution">
    <text evidence="8">The sequence shown here is derived from an EMBL/GenBank/DDBJ whole genome shotgun (WGS) entry which is preliminary data.</text>
</comment>
<dbReference type="NCBIfam" id="TIGR00608">
    <property type="entry name" value="radc"/>
    <property type="match status" value="1"/>
</dbReference>
<keyword evidence="9" id="KW-1185">Reference proteome</keyword>
<dbReference type="Proteomes" id="UP000642920">
    <property type="component" value="Unassembled WGS sequence"/>
</dbReference>
<dbReference type="Pfam" id="PF20582">
    <property type="entry name" value="UPF0758_N"/>
    <property type="match status" value="1"/>
</dbReference>
<evidence type="ECO:0000256" key="6">
    <source>
        <dbReference type="RuleBase" id="RU003797"/>
    </source>
</evidence>
<dbReference type="InterPro" id="IPR037518">
    <property type="entry name" value="MPN"/>
</dbReference>
<evidence type="ECO:0000313" key="9">
    <source>
        <dbReference type="Proteomes" id="UP000642920"/>
    </source>
</evidence>
<feature type="domain" description="MPN" evidence="7">
    <location>
        <begin position="112"/>
        <end position="234"/>
    </location>
</feature>
<protein>
    <submittedName>
        <fullName evidence="8">DNA repair protein RadC</fullName>
    </submittedName>
</protein>
<dbReference type="InterPro" id="IPR020891">
    <property type="entry name" value="UPF0758_CS"/>
</dbReference>
<dbReference type="Gene3D" id="3.40.140.10">
    <property type="entry name" value="Cytidine Deaminase, domain 2"/>
    <property type="match status" value="1"/>
</dbReference>
<evidence type="ECO:0000256" key="3">
    <source>
        <dbReference type="ARBA" id="ARBA00022801"/>
    </source>
</evidence>
<dbReference type="GO" id="GO:0006508">
    <property type="term" value="P:proteolysis"/>
    <property type="evidence" value="ECO:0007669"/>
    <property type="project" value="UniProtKB-KW"/>
</dbReference>
<proteinExistence type="inferred from homology"/>
<dbReference type="EMBL" id="JAERQG010000004">
    <property type="protein sequence ID" value="MBL0766650.1"/>
    <property type="molecule type" value="Genomic_DNA"/>
</dbReference>
<keyword evidence="1" id="KW-0645">Protease</keyword>
<dbReference type="PROSITE" id="PS50249">
    <property type="entry name" value="MPN"/>
    <property type="match status" value="1"/>
</dbReference>
<keyword evidence="4" id="KW-0862">Zinc</keyword>
<keyword evidence="5" id="KW-0482">Metalloprotease</keyword>
<evidence type="ECO:0000256" key="1">
    <source>
        <dbReference type="ARBA" id="ARBA00022670"/>
    </source>
</evidence>
<dbReference type="Pfam" id="PF04002">
    <property type="entry name" value="RadC"/>
    <property type="match status" value="1"/>
</dbReference>
<dbReference type="InterPro" id="IPR046778">
    <property type="entry name" value="UPF0758_N"/>
</dbReference>
<evidence type="ECO:0000259" key="7">
    <source>
        <dbReference type="PROSITE" id="PS50249"/>
    </source>
</evidence>
<dbReference type="GO" id="GO:0008237">
    <property type="term" value="F:metallopeptidase activity"/>
    <property type="evidence" value="ECO:0007669"/>
    <property type="project" value="UniProtKB-KW"/>
</dbReference>
<keyword evidence="2" id="KW-0479">Metal-binding</keyword>